<gene>
    <name evidence="1" type="primary">Acey_s0031.g2315</name>
    <name evidence="1" type="ORF">Y032_0031g2315</name>
</gene>
<dbReference type="AlphaFoldDB" id="A0A016URP2"/>
<evidence type="ECO:0000313" key="1">
    <source>
        <dbReference type="EMBL" id="EYC17178.1"/>
    </source>
</evidence>
<evidence type="ECO:0000313" key="2">
    <source>
        <dbReference type="Proteomes" id="UP000024635"/>
    </source>
</evidence>
<dbReference type="EMBL" id="JARK01001367">
    <property type="protein sequence ID" value="EYC17178.1"/>
    <property type="molecule type" value="Genomic_DNA"/>
</dbReference>
<proteinExistence type="predicted"/>
<organism evidence="1 2">
    <name type="scientific">Ancylostoma ceylanicum</name>
    <dbReference type="NCBI Taxonomy" id="53326"/>
    <lineage>
        <taxon>Eukaryota</taxon>
        <taxon>Metazoa</taxon>
        <taxon>Ecdysozoa</taxon>
        <taxon>Nematoda</taxon>
        <taxon>Chromadorea</taxon>
        <taxon>Rhabditida</taxon>
        <taxon>Rhabditina</taxon>
        <taxon>Rhabditomorpha</taxon>
        <taxon>Strongyloidea</taxon>
        <taxon>Ancylostomatidae</taxon>
        <taxon>Ancylostomatinae</taxon>
        <taxon>Ancylostoma</taxon>
    </lineage>
</organism>
<name>A0A016URP2_9BILA</name>
<reference evidence="2" key="1">
    <citation type="journal article" date="2015" name="Nat. Genet.">
        <title>The genome and transcriptome of the zoonotic hookworm Ancylostoma ceylanicum identify infection-specific gene families.</title>
        <authorList>
            <person name="Schwarz E.M."/>
            <person name="Hu Y."/>
            <person name="Antoshechkin I."/>
            <person name="Miller M.M."/>
            <person name="Sternberg P.W."/>
            <person name="Aroian R.V."/>
        </authorList>
    </citation>
    <scope>NUCLEOTIDE SEQUENCE</scope>
    <source>
        <strain evidence="2">HY135</strain>
    </source>
</reference>
<comment type="caution">
    <text evidence="1">The sequence shown here is derived from an EMBL/GenBank/DDBJ whole genome shotgun (WGS) entry which is preliminary data.</text>
</comment>
<protein>
    <submittedName>
        <fullName evidence="1">Uncharacterized protein</fullName>
    </submittedName>
</protein>
<accession>A0A016URP2</accession>
<dbReference type="Proteomes" id="UP000024635">
    <property type="component" value="Unassembled WGS sequence"/>
</dbReference>
<sequence length="126" mass="14543">MTGPVNLAHTSEICAIIISHLNSGVCRTMRLFPMRAFEPDNLQLLFWLWENDDYQCIKYLHVKETALQREKRRPPAGVESPADYRRKHAMKLTKDALIVGQPFDQPCCVPQCQQSRCLGKRTVESR</sequence>
<keyword evidence="2" id="KW-1185">Reference proteome</keyword>